<gene>
    <name evidence="2" type="ORF">AUJ95_07260</name>
</gene>
<name>A0A1J5E411_9BACT</name>
<accession>A0A1J5E411</accession>
<dbReference type="GO" id="GO:0005506">
    <property type="term" value="F:iron ion binding"/>
    <property type="evidence" value="ECO:0007669"/>
    <property type="project" value="TreeGrafter"/>
</dbReference>
<comment type="caution">
    <text evidence="2">The sequence shown here is derived from an EMBL/GenBank/DDBJ whole genome shotgun (WGS) entry which is preliminary data.</text>
</comment>
<dbReference type="PRINTS" id="PR00445">
    <property type="entry name" value="HUPFHYPC"/>
</dbReference>
<evidence type="ECO:0008006" key="4">
    <source>
        <dbReference type="Google" id="ProtNLM"/>
    </source>
</evidence>
<protein>
    <recommendedName>
        <fullName evidence="4">Hydrogenase assembly protein HypC</fullName>
    </recommendedName>
</protein>
<dbReference type="SUPFAM" id="SSF159127">
    <property type="entry name" value="HupF/HypC-like"/>
    <property type="match status" value="1"/>
</dbReference>
<dbReference type="InterPro" id="IPR019812">
    <property type="entry name" value="Hydgase_assmbl_chp_CS"/>
</dbReference>
<organism evidence="2 3">
    <name type="scientific">Candidatus Desantisbacteria bacterium CG2_30_40_21</name>
    <dbReference type="NCBI Taxonomy" id="1817895"/>
    <lineage>
        <taxon>Bacteria</taxon>
        <taxon>Candidatus Desantisiibacteriota</taxon>
    </lineage>
</organism>
<dbReference type="STRING" id="1817895.AUJ95_07260"/>
<dbReference type="EMBL" id="MNYI01000189">
    <property type="protein sequence ID" value="OIP38054.1"/>
    <property type="molecule type" value="Genomic_DNA"/>
</dbReference>
<comment type="similarity">
    <text evidence="1">Belongs to the HupF/HypC family.</text>
</comment>
<dbReference type="AlphaFoldDB" id="A0A1J5E411"/>
<dbReference type="InterPro" id="IPR001109">
    <property type="entry name" value="Hydrogenase_HupF/HypC"/>
</dbReference>
<dbReference type="Gene3D" id="2.30.30.140">
    <property type="match status" value="1"/>
</dbReference>
<reference evidence="2 3" key="1">
    <citation type="journal article" date="2016" name="Environ. Microbiol.">
        <title>Genomic resolution of a cold subsurface aquifer community provides metabolic insights for novel microbes adapted to high CO concentrations.</title>
        <authorList>
            <person name="Probst A.J."/>
            <person name="Castelle C.J."/>
            <person name="Singh A."/>
            <person name="Brown C.T."/>
            <person name="Anantharaman K."/>
            <person name="Sharon I."/>
            <person name="Hug L.A."/>
            <person name="Burstein D."/>
            <person name="Emerson J.B."/>
            <person name="Thomas B.C."/>
            <person name="Banfield J.F."/>
        </authorList>
    </citation>
    <scope>NUCLEOTIDE SEQUENCE [LARGE SCALE GENOMIC DNA]</scope>
    <source>
        <strain evidence="2">CG2_30_40_21</strain>
    </source>
</reference>
<dbReference type="NCBIfam" id="TIGR00074">
    <property type="entry name" value="hypC_hupF"/>
    <property type="match status" value="1"/>
</dbReference>
<dbReference type="GO" id="GO:1902670">
    <property type="term" value="F:carbon dioxide binding"/>
    <property type="evidence" value="ECO:0007669"/>
    <property type="project" value="TreeGrafter"/>
</dbReference>
<sequence length="73" mass="7938">MCLGIPVKIMKISDSLAVVEIGGVKRQASLALVEDVRVGDYVILHAGFAIQKVDEDDARESLRLLEEIGICDI</sequence>
<evidence type="ECO:0000256" key="1">
    <source>
        <dbReference type="ARBA" id="ARBA00006018"/>
    </source>
</evidence>
<dbReference type="PANTHER" id="PTHR35177">
    <property type="entry name" value="HYDROGENASE MATURATION FACTOR HYBG"/>
    <property type="match status" value="1"/>
</dbReference>
<dbReference type="Proteomes" id="UP000183085">
    <property type="component" value="Unassembled WGS sequence"/>
</dbReference>
<dbReference type="GO" id="GO:0051604">
    <property type="term" value="P:protein maturation"/>
    <property type="evidence" value="ECO:0007669"/>
    <property type="project" value="TreeGrafter"/>
</dbReference>
<evidence type="ECO:0000313" key="3">
    <source>
        <dbReference type="Proteomes" id="UP000183085"/>
    </source>
</evidence>
<dbReference type="FunFam" id="2.30.30.140:FF:000022">
    <property type="entry name" value="Hydrogenase assembly chaperone HybG"/>
    <property type="match status" value="1"/>
</dbReference>
<dbReference type="Pfam" id="PF01455">
    <property type="entry name" value="HupF_HypC"/>
    <property type="match status" value="1"/>
</dbReference>
<dbReference type="PROSITE" id="PS01097">
    <property type="entry name" value="HUPF_HYPC"/>
    <property type="match status" value="1"/>
</dbReference>
<proteinExistence type="inferred from homology"/>
<evidence type="ECO:0000313" key="2">
    <source>
        <dbReference type="EMBL" id="OIP38054.1"/>
    </source>
</evidence>
<dbReference type="PANTHER" id="PTHR35177:SF2">
    <property type="entry name" value="HYDROGENASE MATURATION FACTOR HYBG"/>
    <property type="match status" value="1"/>
</dbReference>